<sequence>MDEIRINQLAFGLGILYTIWLTYKIIKRSSHNGTKTGCLGIGYIYLIVASISSLAIGGTVALTMMIITKTQTVYNGDKYEARVVSYTSYESRNSDDNGYTTMYTPTVHFTTRGGEVVEYELDYSSSGMPTVGDQHTVYYDETNERVTTFGLGTVALILAFGVMIVILVYLFVGMVIYAMNWSMDRYKEIGAFLGLAIVLPLIMILFDGAMIWALFDGKDKPLWVNIILVFFSLVLTLAIWGYLKNIYGDGLKNMGMNRKGIRRVDNTRFGNTTRRG</sequence>
<dbReference type="Proteomes" id="UP000069030">
    <property type="component" value="Chromosome"/>
</dbReference>
<dbReference type="AlphaFoldDB" id="A0A0S7EAC5"/>
<protein>
    <submittedName>
        <fullName evidence="1">Uncharacterized protein</fullName>
    </submittedName>
</protein>
<gene>
    <name evidence="1" type="ORF">AS202_06420</name>
</gene>
<dbReference type="EMBL" id="CP013690">
    <property type="protein sequence ID" value="ALU25792.1"/>
    <property type="molecule type" value="Genomic_DNA"/>
</dbReference>
<evidence type="ECO:0000313" key="2">
    <source>
        <dbReference type="Proteomes" id="UP000069030"/>
    </source>
</evidence>
<dbReference type="GeneID" id="66974423"/>
<dbReference type="KEGG" id="mod:AS202_06420"/>
<dbReference type="RefSeq" id="WP_006257731.1">
    <property type="nucleotide sequence ID" value="NZ_BCMQ01000001.1"/>
</dbReference>
<organism evidence="1 2">
    <name type="scientific">Myroides odoratimimus</name>
    <dbReference type="NCBI Taxonomy" id="76832"/>
    <lineage>
        <taxon>Bacteria</taxon>
        <taxon>Pseudomonadati</taxon>
        <taxon>Bacteroidota</taxon>
        <taxon>Flavobacteriia</taxon>
        <taxon>Flavobacteriales</taxon>
        <taxon>Flavobacteriaceae</taxon>
        <taxon>Myroides</taxon>
    </lineage>
</organism>
<reference evidence="1 2" key="1">
    <citation type="journal article" date="2016" name="J. Zhejiang Univ. Sci. B">
        <title>Antibiotic resistance mechanisms of Myroides sp.</title>
        <authorList>
            <person name="Hu S."/>
            <person name="Yuan S."/>
            <person name="Qu H."/>
            <person name="Jiang T."/>
            <person name="Zhou Y."/>
            <person name="Wang M."/>
            <person name="Ming D."/>
        </authorList>
    </citation>
    <scope>NUCLEOTIDE SEQUENCE [LARGE SCALE GENOMIC DNA]</scope>
    <source>
        <strain evidence="1 2">PR63039</strain>
    </source>
</reference>
<evidence type="ECO:0000313" key="1">
    <source>
        <dbReference type="EMBL" id="ALU25792.1"/>
    </source>
</evidence>
<proteinExistence type="predicted"/>
<dbReference type="eggNOG" id="ENOG5032ZFN">
    <property type="taxonomic scope" value="Bacteria"/>
</dbReference>
<name>A0A0S7EAC5_9FLAO</name>
<accession>A0A0S7EAC5</accession>